<name>A0A9N9K2Z2_9GLOM</name>
<dbReference type="AlphaFoldDB" id="A0A9N9K2Z2"/>
<feature type="non-terminal residue" evidence="1">
    <location>
        <position position="1"/>
    </location>
</feature>
<protein>
    <submittedName>
        <fullName evidence="1">18478_t:CDS:1</fullName>
    </submittedName>
</protein>
<evidence type="ECO:0000313" key="2">
    <source>
        <dbReference type="Proteomes" id="UP000789405"/>
    </source>
</evidence>
<dbReference type="OrthoDB" id="2421742at2759"/>
<dbReference type="EMBL" id="CAJVPY010041194">
    <property type="protein sequence ID" value="CAG8806413.1"/>
    <property type="molecule type" value="Genomic_DNA"/>
</dbReference>
<evidence type="ECO:0000313" key="1">
    <source>
        <dbReference type="EMBL" id="CAG8806413.1"/>
    </source>
</evidence>
<accession>A0A9N9K2Z2</accession>
<sequence>DGVDINLIKNSFSCCGISSDQDFNMDRQYKMENDDYIELADNIELIDLTNEETAWVETEDIDNIYSEETMIENDW</sequence>
<keyword evidence="2" id="KW-1185">Reference proteome</keyword>
<proteinExistence type="predicted"/>
<dbReference type="Proteomes" id="UP000789405">
    <property type="component" value="Unassembled WGS sequence"/>
</dbReference>
<feature type="non-terminal residue" evidence="1">
    <location>
        <position position="75"/>
    </location>
</feature>
<organism evidence="1 2">
    <name type="scientific">Dentiscutata erythropus</name>
    <dbReference type="NCBI Taxonomy" id="1348616"/>
    <lineage>
        <taxon>Eukaryota</taxon>
        <taxon>Fungi</taxon>
        <taxon>Fungi incertae sedis</taxon>
        <taxon>Mucoromycota</taxon>
        <taxon>Glomeromycotina</taxon>
        <taxon>Glomeromycetes</taxon>
        <taxon>Diversisporales</taxon>
        <taxon>Gigasporaceae</taxon>
        <taxon>Dentiscutata</taxon>
    </lineage>
</organism>
<gene>
    <name evidence="1" type="ORF">DERYTH_LOCUS24465</name>
</gene>
<reference evidence="1" key="1">
    <citation type="submission" date="2021-06" db="EMBL/GenBank/DDBJ databases">
        <authorList>
            <person name="Kallberg Y."/>
            <person name="Tangrot J."/>
            <person name="Rosling A."/>
        </authorList>
    </citation>
    <scope>NUCLEOTIDE SEQUENCE</scope>
    <source>
        <strain evidence="1">MA453B</strain>
    </source>
</reference>
<comment type="caution">
    <text evidence="1">The sequence shown here is derived from an EMBL/GenBank/DDBJ whole genome shotgun (WGS) entry which is preliminary data.</text>
</comment>